<evidence type="ECO:0000256" key="1">
    <source>
        <dbReference type="ARBA" id="ARBA00022857"/>
    </source>
</evidence>
<dbReference type="InterPro" id="IPR020904">
    <property type="entry name" value="Sc_DH/Rdtase_CS"/>
</dbReference>
<dbReference type="Gene3D" id="3.40.50.720">
    <property type="entry name" value="NAD(P)-binding Rossmann-like Domain"/>
    <property type="match status" value="1"/>
</dbReference>
<accession>A0A9P4JQ53</accession>
<dbReference type="SUPFAM" id="SSF51735">
    <property type="entry name" value="NAD(P)-binding Rossmann-fold domains"/>
    <property type="match status" value="1"/>
</dbReference>
<keyword evidence="1" id="KW-0521">NADP</keyword>
<keyword evidence="3" id="KW-1185">Reference proteome</keyword>
<dbReference type="PANTHER" id="PTHR45458">
    <property type="entry name" value="SHORT-CHAIN DEHYDROGENASE/REDUCTASE SDR"/>
    <property type="match status" value="1"/>
</dbReference>
<dbReference type="Pfam" id="PF00106">
    <property type="entry name" value="adh_short"/>
    <property type="match status" value="1"/>
</dbReference>
<dbReference type="PANTHER" id="PTHR45458:SF1">
    <property type="entry name" value="SHORT CHAIN DEHYDROGENASE"/>
    <property type="match status" value="1"/>
</dbReference>
<dbReference type="PRINTS" id="PR00081">
    <property type="entry name" value="GDHRDH"/>
</dbReference>
<protein>
    <submittedName>
        <fullName evidence="2">NAD(P)-binding protein</fullName>
    </submittedName>
</protein>
<name>A0A9P4JQ53_9PLEO</name>
<dbReference type="OrthoDB" id="5296at2759"/>
<dbReference type="PROSITE" id="PS00061">
    <property type="entry name" value="ADH_SHORT"/>
    <property type="match status" value="1"/>
</dbReference>
<organism evidence="2 3">
    <name type="scientific">Delitschia confertaspora ATCC 74209</name>
    <dbReference type="NCBI Taxonomy" id="1513339"/>
    <lineage>
        <taxon>Eukaryota</taxon>
        <taxon>Fungi</taxon>
        <taxon>Dikarya</taxon>
        <taxon>Ascomycota</taxon>
        <taxon>Pezizomycotina</taxon>
        <taxon>Dothideomycetes</taxon>
        <taxon>Pleosporomycetidae</taxon>
        <taxon>Pleosporales</taxon>
        <taxon>Delitschiaceae</taxon>
        <taxon>Delitschia</taxon>
    </lineage>
</organism>
<dbReference type="Proteomes" id="UP000799536">
    <property type="component" value="Unassembled WGS sequence"/>
</dbReference>
<reference evidence="2" key="1">
    <citation type="journal article" date="2020" name="Stud. Mycol.">
        <title>101 Dothideomycetes genomes: a test case for predicting lifestyles and emergence of pathogens.</title>
        <authorList>
            <person name="Haridas S."/>
            <person name="Albert R."/>
            <person name="Binder M."/>
            <person name="Bloem J."/>
            <person name="Labutti K."/>
            <person name="Salamov A."/>
            <person name="Andreopoulos B."/>
            <person name="Baker S."/>
            <person name="Barry K."/>
            <person name="Bills G."/>
            <person name="Bluhm B."/>
            <person name="Cannon C."/>
            <person name="Castanera R."/>
            <person name="Culley D."/>
            <person name="Daum C."/>
            <person name="Ezra D."/>
            <person name="Gonzalez J."/>
            <person name="Henrissat B."/>
            <person name="Kuo A."/>
            <person name="Liang C."/>
            <person name="Lipzen A."/>
            <person name="Lutzoni F."/>
            <person name="Magnuson J."/>
            <person name="Mondo S."/>
            <person name="Nolan M."/>
            <person name="Ohm R."/>
            <person name="Pangilinan J."/>
            <person name="Park H.-J."/>
            <person name="Ramirez L."/>
            <person name="Alfaro M."/>
            <person name="Sun H."/>
            <person name="Tritt A."/>
            <person name="Yoshinaga Y."/>
            <person name="Zwiers L.-H."/>
            <person name="Turgeon B."/>
            <person name="Goodwin S."/>
            <person name="Spatafora J."/>
            <person name="Crous P."/>
            <person name="Grigoriev I."/>
        </authorList>
    </citation>
    <scope>NUCLEOTIDE SEQUENCE</scope>
    <source>
        <strain evidence="2">ATCC 74209</strain>
    </source>
</reference>
<gene>
    <name evidence="2" type="ORF">GQ43DRAFT_440938</name>
</gene>
<dbReference type="EMBL" id="ML993992">
    <property type="protein sequence ID" value="KAF2201072.1"/>
    <property type="molecule type" value="Genomic_DNA"/>
</dbReference>
<evidence type="ECO:0000313" key="3">
    <source>
        <dbReference type="Proteomes" id="UP000799536"/>
    </source>
</evidence>
<dbReference type="GO" id="GO:0016616">
    <property type="term" value="F:oxidoreductase activity, acting on the CH-OH group of donors, NAD or NADP as acceptor"/>
    <property type="evidence" value="ECO:0007669"/>
    <property type="project" value="TreeGrafter"/>
</dbReference>
<evidence type="ECO:0000313" key="2">
    <source>
        <dbReference type="EMBL" id="KAF2201072.1"/>
    </source>
</evidence>
<dbReference type="AlphaFoldDB" id="A0A9P4JQ53"/>
<dbReference type="InterPro" id="IPR052184">
    <property type="entry name" value="SDR_enzymes"/>
</dbReference>
<proteinExistence type="predicted"/>
<sequence>MPTYFLTGANRGLGLEFVRQLSQSPSNTIIAGVRSLTGELNDLNELAKKDNVHVIECDVGSLDSISGVQSRISEILPNQGEKKINYLFNVAGINATSSDTALTIDPASLQNHMNVNVLGPAKIVETLLDDLAPDAVVLNMSSGLGSMAVATDVTKCCTYSISKAALNMLTIHMAKDLKDRATVICMDPGWVKTRMGGEGAIEEPEVSIEGMLKTVHGLKKEDSGKFYRFSGDIVPW</sequence>
<dbReference type="CDD" id="cd05325">
    <property type="entry name" value="carb_red_sniffer_like_SDR_c"/>
    <property type="match status" value="1"/>
</dbReference>
<dbReference type="InterPro" id="IPR002347">
    <property type="entry name" value="SDR_fam"/>
</dbReference>
<dbReference type="InterPro" id="IPR036291">
    <property type="entry name" value="NAD(P)-bd_dom_sf"/>
</dbReference>
<comment type="caution">
    <text evidence="2">The sequence shown here is derived from an EMBL/GenBank/DDBJ whole genome shotgun (WGS) entry which is preliminary data.</text>
</comment>